<name>A0A0F4YGT7_RASE3</name>
<feature type="transmembrane region" description="Helical" evidence="3">
    <location>
        <begin position="364"/>
        <end position="385"/>
    </location>
</feature>
<dbReference type="EMBL" id="LASV01000733">
    <property type="protein sequence ID" value="KKA16843.1"/>
    <property type="molecule type" value="Genomic_DNA"/>
</dbReference>
<accession>A0A0F4YGT7</accession>
<keyword evidence="3" id="KW-0812">Transmembrane</keyword>
<comment type="caution">
    <text evidence="4">The sequence shown here is derived from an EMBL/GenBank/DDBJ whole genome shotgun (WGS) entry which is preliminary data.</text>
</comment>
<sequence length="552" mass="61564">MLLDAMRCSTTAAILVLGPAIAYALPVPSLQTRNANASTEEFSVVWWRDAQGVSVKFEASCSGCSSGSYHDWPFELSVREAKGACGDAILFLNGKELPVHWDGNQGSGSGMIPSAPSQDAATSERSANWRSVCLEAPSDAPTGHTAQVLTLTLDNVEELAVQDRVGFTVSFTNAEQPEILRLSTFVVDIPDDKLALEAWRDPPTTERFDTQDSVHKLEPDTLEDRIERELQKLQDLRSEARELRHAIRVQEEKIRSLLREDCQSLSSKWEQCRDLGCIFKVSLQTVPEMFRSIRYRFGSLESQKLVPACNSDDRPSPASGASLQSPYPSRNRSEGEIDNPGIGIESSRYLTVPSISLESPTKDFFRSCFILLLVIVVSALAFKILRNSPTFRRRRADLAARREERRARRAYNRAARRLRWRQWWEGRSHRAAPSTSSSHSLPQIDRTEQPRDDLLPDPETQQGTMHAEILGLRRVLEFVGQLVGNEDDPDLARFPGQPPPPRYEEISGNPHVASVGMNSPRSSSLMSLETTSSLTLETLDTLDSSAPPSYRS</sequence>
<feature type="coiled-coil region" evidence="1">
    <location>
        <begin position="223"/>
        <end position="260"/>
    </location>
</feature>
<feature type="compositionally biased region" description="Basic and acidic residues" evidence="2">
    <location>
        <begin position="445"/>
        <end position="454"/>
    </location>
</feature>
<evidence type="ECO:0000313" key="4">
    <source>
        <dbReference type="EMBL" id="KKA16843.1"/>
    </source>
</evidence>
<evidence type="ECO:0000256" key="2">
    <source>
        <dbReference type="SAM" id="MobiDB-lite"/>
    </source>
</evidence>
<protein>
    <submittedName>
        <fullName evidence="4">Uncharacterized protein</fullName>
    </submittedName>
</protein>
<dbReference type="STRING" id="1408163.A0A0F4YGT7"/>
<dbReference type="OrthoDB" id="4225201at2759"/>
<gene>
    <name evidence="4" type="ORF">T310_9560</name>
</gene>
<keyword evidence="1" id="KW-0175">Coiled coil</keyword>
<reference evidence="4 5" key="1">
    <citation type="submission" date="2015-04" db="EMBL/GenBank/DDBJ databases">
        <authorList>
            <person name="Heijne W.H."/>
            <person name="Fedorova N.D."/>
            <person name="Nierman W.C."/>
            <person name="Vollebregt A.W."/>
            <person name="Zhao Z."/>
            <person name="Wu L."/>
            <person name="Kumar M."/>
            <person name="Stam H."/>
            <person name="van den Berg M.A."/>
            <person name="Pel H.J."/>
        </authorList>
    </citation>
    <scope>NUCLEOTIDE SEQUENCE [LARGE SCALE GENOMIC DNA]</scope>
    <source>
        <strain evidence="4 5">CBS 393.64</strain>
    </source>
</reference>
<keyword evidence="3" id="KW-0472">Membrane</keyword>
<evidence type="ECO:0000313" key="5">
    <source>
        <dbReference type="Proteomes" id="UP000053958"/>
    </source>
</evidence>
<dbReference type="RefSeq" id="XP_013323455.1">
    <property type="nucleotide sequence ID" value="XM_013468001.1"/>
</dbReference>
<dbReference type="AlphaFoldDB" id="A0A0F4YGT7"/>
<feature type="compositionally biased region" description="Polar residues" evidence="2">
    <location>
        <begin position="319"/>
        <end position="330"/>
    </location>
</feature>
<proteinExistence type="predicted"/>
<feature type="region of interest" description="Disordered" evidence="2">
    <location>
        <begin position="505"/>
        <end position="530"/>
    </location>
</feature>
<organism evidence="4 5">
    <name type="scientific">Rasamsonia emersonii (strain ATCC 16479 / CBS 393.64 / IMI 116815)</name>
    <dbReference type="NCBI Taxonomy" id="1408163"/>
    <lineage>
        <taxon>Eukaryota</taxon>
        <taxon>Fungi</taxon>
        <taxon>Dikarya</taxon>
        <taxon>Ascomycota</taxon>
        <taxon>Pezizomycotina</taxon>
        <taxon>Eurotiomycetes</taxon>
        <taxon>Eurotiomycetidae</taxon>
        <taxon>Eurotiales</taxon>
        <taxon>Trichocomaceae</taxon>
        <taxon>Rasamsonia</taxon>
    </lineage>
</organism>
<evidence type="ECO:0000256" key="3">
    <source>
        <dbReference type="SAM" id="Phobius"/>
    </source>
</evidence>
<keyword evidence="3" id="KW-1133">Transmembrane helix</keyword>
<keyword evidence="5" id="KW-1185">Reference proteome</keyword>
<feature type="region of interest" description="Disordered" evidence="2">
    <location>
        <begin position="308"/>
        <end position="340"/>
    </location>
</feature>
<feature type="region of interest" description="Disordered" evidence="2">
    <location>
        <begin position="430"/>
        <end position="460"/>
    </location>
</feature>
<evidence type="ECO:0000256" key="1">
    <source>
        <dbReference type="SAM" id="Coils"/>
    </source>
</evidence>
<dbReference type="GeneID" id="25321492"/>
<dbReference type="Proteomes" id="UP000053958">
    <property type="component" value="Unassembled WGS sequence"/>
</dbReference>